<name>A0ABN0C7B8_9ACTN</name>
<evidence type="ECO:0000313" key="1">
    <source>
        <dbReference type="EMBL" id="EFS93204.1"/>
    </source>
</evidence>
<sequence>MRPSRFYSCTFSCYVVIVMEFNESRQRSIPARLNGWSMIRASRFRM</sequence>
<accession>A0ABN0C7B8</accession>
<keyword evidence="2" id="KW-1185">Reference proteome</keyword>
<organism evidence="1 2">
    <name type="scientific">Cutibacterium modestum HL044PA1</name>
    <dbReference type="NCBI Taxonomy" id="765109"/>
    <lineage>
        <taxon>Bacteria</taxon>
        <taxon>Bacillati</taxon>
        <taxon>Actinomycetota</taxon>
        <taxon>Actinomycetes</taxon>
        <taxon>Propionibacteriales</taxon>
        <taxon>Propionibacteriaceae</taxon>
        <taxon>Cutibacterium</taxon>
        <taxon>Cutibacterium modestum</taxon>
    </lineage>
</organism>
<reference evidence="1" key="1">
    <citation type="submission" date="2010-08" db="EMBL/GenBank/DDBJ databases">
        <authorList>
            <person name="Weinstock G."/>
            <person name="Sodergren E."/>
            <person name="Clifton S."/>
            <person name="Fulton L."/>
            <person name="Fulton B."/>
            <person name="Courtney L."/>
            <person name="Fronick C."/>
            <person name="Harrison M."/>
            <person name="Strong C."/>
            <person name="Farmer C."/>
            <person name="Delahaunty K."/>
            <person name="Markovic C."/>
            <person name="Hall O."/>
            <person name="Minx P."/>
            <person name="Tomlinson C."/>
            <person name="Mitreva M."/>
            <person name="Hou S."/>
            <person name="Chen J."/>
            <person name="Wollam A."/>
            <person name="Pepin K.H."/>
            <person name="Johnson M."/>
            <person name="Bhonagiri V."/>
            <person name="Zhang X."/>
            <person name="Suruliraj S."/>
            <person name="Warren W."/>
            <person name="Chinwalla A."/>
            <person name="Mardis E.R."/>
            <person name="Wilson R.K."/>
        </authorList>
    </citation>
    <scope>NUCLEOTIDE SEQUENCE [LARGE SCALE GENOMIC DNA]</scope>
    <source>
        <strain evidence="1">HL044PA1</strain>
    </source>
</reference>
<evidence type="ECO:0000313" key="2">
    <source>
        <dbReference type="Proteomes" id="UP000003179"/>
    </source>
</evidence>
<gene>
    <name evidence="1" type="ORF">HMPREF9607_00416</name>
</gene>
<proteinExistence type="predicted"/>
<dbReference type="EMBL" id="ADZU01000011">
    <property type="protein sequence ID" value="EFS93204.1"/>
    <property type="molecule type" value="Genomic_DNA"/>
</dbReference>
<comment type="caution">
    <text evidence="1">The sequence shown here is derived from an EMBL/GenBank/DDBJ whole genome shotgun (WGS) entry which is preliminary data.</text>
</comment>
<protein>
    <submittedName>
        <fullName evidence="1">Uncharacterized protein</fullName>
    </submittedName>
</protein>
<dbReference type="Proteomes" id="UP000003179">
    <property type="component" value="Unassembled WGS sequence"/>
</dbReference>